<name>A0A1M5WCJ8_9BURK</name>
<reference evidence="5 6" key="1">
    <citation type="submission" date="2016-11" db="EMBL/GenBank/DDBJ databases">
        <authorList>
            <person name="Jaros S."/>
            <person name="Januszkiewicz K."/>
            <person name="Wedrychowicz H."/>
        </authorList>
    </citation>
    <scope>NUCLEOTIDE SEQUENCE [LARGE SCALE GENOMIC DNA]</scope>
    <source>
        <strain evidence="5 6">CGMCC 1.10190</strain>
    </source>
</reference>
<evidence type="ECO:0000313" key="6">
    <source>
        <dbReference type="Proteomes" id="UP000184226"/>
    </source>
</evidence>
<comment type="similarity">
    <text evidence="1">Belongs to the HpcH/HpaI aldolase family.</text>
</comment>
<dbReference type="InterPro" id="IPR050251">
    <property type="entry name" value="HpcH-HpaI_aldolase"/>
</dbReference>
<evidence type="ECO:0000256" key="3">
    <source>
        <dbReference type="ARBA" id="ARBA00023239"/>
    </source>
</evidence>
<proteinExistence type="inferred from homology"/>
<dbReference type="EMBL" id="FQXE01000005">
    <property type="protein sequence ID" value="SHH85148.1"/>
    <property type="molecule type" value="Genomic_DNA"/>
</dbReference>
<dbReference type="RefSeq" id="WP_073103287.1">
    <property type="nucleotide sequence ID" value="NZ_FQXE01000005.1"/>
</dbReference>
<dbReference type="STRING" id="658167.SAMN04488135_105188"/>
<keyword evidence="2" id="KW-0479">Metal-binding</keyword>
<dbReference type="PANTHER" id="PTHR30502">
    <property type="entry name" value="2-KETO-3-DEOXY-L-RHAMNONATE ALDOLASE"/>
    <property type="match status" value="1"/>
</dbReference>
<evidence type="ECO:0000313" key="5">
    <source>
        <dbReference type="EMBL" id="SHH85148.1"/>
    </source>
</evidence>
<dbReference type="InterPro" id="IPR005000">
    <property type="entry name" value="Aldolase/citrate-lyase_domain"/>
</dbReference>
<feature type="domain" description="HpcH/HpaI aldolase/citrate lyase" evidence="4">
    <location>
        <begin position="20"/>
        <end position="240"/>
    </location>
</feature>
<accession>A0A1M5WCJ8</accession>
<evidence type="ECO:0000256" key="1">
    <source>
        <dbReference type="ARBA" id="ARBA00005568"/>
    </source>
</evidence>
<dbReference type="OrthoDB" id="86160at2"/>
<keyword evidence="3" id="KW-0456">Lyase</keyword>
<dbReference type="GO" id="GO:0046872">
    <property type="term" value="F:metal ion binding"/>
    <property type="evidence" value="ECO:0007669"/>
    <property type="project" value="UniProtKB-KW"/>
</dbReference>
<sequence>MKPKNHLMDTMRSGRTALGVWANDPETAELCAHLGLDWIMIDMMFTGMDFHDVQNMIRSCEAAGITPVVRMQTNPWHGYDARIGVDLSRLQGIGAEYVLISHSGLQEIDEALEIARDWHRRALWIHPFANREWEARTTEMAEGTYIIPHMESQGAIDDFDAILDHPDLKMFFFAMTDLSKVLGGNSKKPDFDSPQLWQMVDKAVKKARERGIMIGANTSYAYTLEEMRQRVQRLHDAGMNFIMVQGAQFLFQVAMMDFLPKVRKDLGLI</sequence>
<dbReference type="InterPro" id="IPR040442">
    <property type="entry name" value="Pyrv_kinase-like_dom_sf"/>
</dbReference>
<protein>
    <submittedName>
        <fullName evidence="5">2-keto-3-deoxy-L-rhamnonate aldolase RhmA</fullName>
    </submittedName>
</protein>
<dbReference type="SUPFAM" id="SSF51621">
    <property type="entry name" value="Phosphoenolpyruvate/pyruvate domain"/>
    <property type="match status" value="1"/>
</dbReference>
<dbReference type="Pfam" id="PF03328">
    <property type="entry name" value="HpcH_HpaI"/>
    <property type="match status" value="1"/>
</dbReference>
<dbReference type="InterPro" id="IPR015813">
    <property type="entry name" value="Pyrv/PenolPyrv_kinase-like_dom"/>
</dbReference>
<keyword evidence="6" id="KW-1185">Reference proteome</keyword>
<organism evidence="5 6">
    <name type="scientific">Pollutimonas bauzanensis</name>
    <dbReference type="NCBI Taxonomy" id="658167"/>
    <lineage>
        <taxon>Bacteria</taxon>
        <taxon>Pseudomonadati</taxon>
        <taxon>Pseudomonadota</taxon>
        <taxon>Betaproteobacteria</taxon>
        <taxon>Burkholderiales</taxon>
        <taxon>Alcaligenaceae</taxon>
        <taxon>Pollutimonas</taxon>
    </lineage>
</organism>
<dbReference type="GO" id="GO:0005737">
    <property type="term" value="C:cytoplasm"/>
    <property type="evidence" value="ECO:0007669"/>
    <property type="project" value="TreeGrafter"/>
</dbReference>
<dbReference type="GO" id="GO:0016832">
    <property type="term" value="F:aldehyde-lyase activity"/>
    <property type="evidence" value="ECO:0007669"/>
    <property type="project" value="TreeGrafter"/>
</dbReference>
<dbReference type="AlphaFoldDB" id="A0A1M5WCJ8"/>
<dbReference type="PANTHER" id="PTHR30502:SF0">
    <property type="entry name" value="PHOSPHOENOLPYRUVATE CARBOXYLASE FAMILY PROTEIN"/>
    <property type="match status" value="1"/>
</dbReference>
<gene>
    <name evidence="5" type="ORF">SAMN04488135_105188</name>
</gene>
<dbReference type="Proteomes" id="UP000184226">
    <property type="component" value="Unassembled WGS sequence"/>
</dbReference>
<dbReference type="Gene3D" id="3.20.20.60">
    <property type="entry name" value="Phosphoenolpyruvate-binding domains"/>
    <property type="match status" value="1"/>
</dbReference>
<evidence type="ECO:0000259" key="4">
    <source>
        <dbReference type="Pfam" id="PF03328"/>
    </source>
</evidence>
<evidence type="ECO:0000256" key="2">
    <source>
        <dbReference type="ARBA" id="ARBA00022723"/>
    </source>
</evidence>